<dbReference type="InParanoid" id="A0A1X2HA49"/>
<comment type="caution">
    <text evidence="1">The sequence shown here is derived from an EMBL/GenBank/DDBJ whole genome shotgun (WGS) entry which is preliminary data.</text>
</comment>
<evidence type="ECO:0000313" key="2">
    <source>
        <dbReference type="Proteomes" id="UP000242180"/>
    </source>
</evidence>
<accession>A0A1X2HA49</accession>
<gene>
    <name evidence="1" type="ORF">BCR43DRAFT_515677</name>
</gene>
<organism evidence="1 2">
    <name type="scientific">Syncephalastrum racemosum</name>
    <name type="common">Filamentous fungus</name>
    <dbReference type="NCBI Taxonomy" id="13706"/>
    <lineage>
        <taxon>Eukaryota</taxon>
        <taxon>Fungi</taxon>
        <taxon>Fungi incertae sedis</taxon>
        <taxon>Mucoromycota</taxon>
        <taxon>Mucoromycotina</taxon>
        <taxon>Mucoromycetes</taxon>
        <taxon>Mucorales</taxon>
        <taxon>Syncephalastraceae</taxon>
        <taxon>Syncephalastrum</taxon>
    </lineage>
</organism>
<keyword evidence="2" id="KW-1185">Reference proteome</keyword>
<evidence type="ECO:0000313" key="1">
    <source>
        <dbReference type="EMBL" id="ORY95556.1"/>
    </source>
</evidence>
<name>A0A1X2HA49_SYNRA</name>
<sequence length="183" mass="19038">MAPRPSTTLPTEAFWAHGASEPPASRFTKAAYGRLLTRLKEDSSKRASSGASSSSSCCAAAFCVGRSSADSGADSVAVASSIEQPKRNVQQIANYQSHACLLGLVMCSGTHRTSSAHSSVVSLHHEQHAQFHLASLAAYPGVFSAVGQLIAKHSKSDTGVDKVPSSSVRAVQRAARIAQDGDT</sequence>
<reference evidence="1 2" key="1">
    <citation type="submission" date="2016-07" db="EMBL/GenBank/DDBJ databases">
        <title>Pervasive Adenine N6-methylation of Active Genes in Fungi.</title>
        <authorList>
            <consortium name="DOE Joint Genome Institute"/>
            <person name="Mondo S.J."/>
            <person name="Dannebaum R.O."/>
            <person name="Kuo R.C."/>
            <person name="Labutti K."/>
            <person name="Haridas S."/>
            <person name="Kuo A."/>
            <person name="Salamov A."/>
            <person name="Ahrendt S.R."/>
            <person name="Lipzen A."/>
            <person name="Sullivan W."/>
            <person name="Andreopoulos W.B."/>
            <person name="Clum A."/>
            <person name="Lindquist E."/>
            <person name="Daum C."/>
            <person name="Ramamoorthy G.K."/>
            <person name="Gryganskyi A."/>
            <person name="Culley D."/>
            <person name="Magnuson J.K."/>
            <person name="James T.Y."/>
            <person name="O'Malley M.A."/>
            <person name="Stajich J.E."/>
            <person name="Spatafora J.W."/>
            <person name="Visel A."/>
            <person name="Grigoriev I.V."/>
        </authorList>
    </citation>
    <scope>NUCLEOTIDE SEQUENCE [LARGE SCALE GENOMIC DNA]</scope>
    <source>
        <strain evidence="1 2">NRRL 2496</strain>
    </source>
</reference>
<dbReference type="Proteomes" id="UP000242180">
    <property type="component" value="Unassembled WGS sequence"/>
</dbReference>
<protein>
    <submittedName>
        <fullName evidence="1">Uncharacterized protein</fullName>
    </submittedName>
</protein>
<dbReference type="AlphaFoldDB" id="A0A1X2HA49"/>
<dbReference type="EMBL" id="MCGN01000006">
    <property type="protein sequence ID" value="ORY95556.1"/>
    <property type="molecule type" value="Genomic_DNA"/>
</dbReference>
<proteinExistence type="predicted"/>